<evidence type="ECO:0000313" key="2">
    <source>
        <dbReference type="Proteomes" id="UP000184232"/>
    </source>
</evidence>
<dbReference type="STRING" id="683124.SAMN05444337_2502"/>
<dbReference type="PANTHER" id="PTHR17985:SF8">
    <property type="entry name" value="TRANSPORT AND GOLGI ORGANIZATION PROTEIN 2 HOMOLOG"/>
    <property type="match status" value="1"/>
</dbReference>
<dbReference type="RefSeq" id="WP_072785595.1">
    <property type="nucleotide sequence ID" value="NZ_CP045292.1"/>
</dbReference>
<gene>
    <name evidence="1" type="ORF">SAMN05444337_2502</name>
</gene>
<dbReference type="PANTHER" id="PTHR17985">
    <property type="entry name" value="SER/THR-RICH PROTEIN T10 IN DGCR REGION"/>
    <property type="match status" value="1"/>
</dbReference>
<dbReference type="Proteomes" id="UP000184232">
    <property type="component" value="Unassembled WGS sequence"/>
</dbReference>
<organism evidence="1 2">
    <name type="scientific">Flavobacterium haoranii</name>
    <dbReference type="NCBI Taxonomy" id="683124"/>
    <lineage>
        <taxon>Bacteria</taxon>
        <taxon>Pseudomonadati</taxon>
        <taxon>Bacteroidota</taxon>
        <taxon>Flavobacteriia</taxon>
        <taxon>Flavobacteriales</taxon>
        <taxon>Flavobacteriaceae</taxon>
        <taxon>Flavobacterium</taxon>
    </lineage>
</organism>
<name>A0A1M6LIF9_9FLAO</name>
<protein>
    <submittedName>
        <fullName evidence="1">Transport and Golgi organisation 2</fullName>
    </submittedName>
</protein>
<accession>A0A1M6LIF9</accession>
<dbReference type="Pfam" id="PF05742">
    <property type="entry name" value="TANGO2"/>
    <property type="match status" value="1"/>
</dbReference>
<sequence length="223" mass="26308">MCTVTFVPTKKGCILTSNRDETTLRGRAIKPIEYSGNFKKLVFPRDPKASGTWIVHDYTNVAILLNGAEEKHHHRNDYRKSRGLILLDIFDSENVLKKWQTIDLKDIEPFTIVLYNNKKLFQLQWNEIEKSTKELSVTKAHIWSSSTLYSKEIREHRKLLFEEYLSKSNATKKEILDFHQFKDEEDSNNTIVIKRDEHLKTVSITQFNIENNKIKLNYIDLYE</sequence>
<proteinExistence type="predicted"/>
<evidence type="ECO:0000313" key="1">
    <source>
        <dbReference type="EMBL" id="SHJ70990.1"/>
    </source>
</evidence>
<dbReference type="AlphaFoldDB" id="A0A1M6LIF9"/>
<dbReference type="OrthoDB" id="4380123at2"/>
<reference evidence="1 2" key="1">
    <citation type="submission" date="2016-11" db="EMBL/GenBank/DDBJ databases">
        <authorList>
            <person name="Jaros S."/>
            <person name="Januszkiewicz K."/>
            <person name="Wedrychowicz H."/>
        </authorList>
    </citation>
    <scope>NUCLEOTIDE SEQUENCE [LARGE SCALE GENOMIC DNA]</scope>
    <source>
        <strain evidence="1 2">DSM 22807</strain>
    </source>
</reference>
<keyword evidence="2" id="KW-1185">Reference proteome</keyword>
<dbReference type="EMBL" id="FQZH01000005">
    <property type="protein sequence ID" value="SHJ70990.1"/>
    <property type="molecule type" value="Genomic_DNA"/>
</dbReference>
<dbReference type="InterPro" id="IPR008551">
    <property type="entry name" value="TANGO2"/>
</dbReference>